<accession>A0A834TW91</accession>
<proteinExistence type="predicted"/>
<evidence type="ECO:0008006" key="4">
    <source>
        <dbReference type="Google" id="ProtNLM"/>
    </source>
</evidence>
<evidence type="ECO:0000313" key="2">
    <source>
        <dbReference type="EMBL" id="KAF7825359.1"/>
    </source>
</evidence>
<organism evidence="2 3">
    <name type="scientific">Senna tora</name>
    <dbReference type="NCBI Taxonomy" id="362788"/>
    <lineage>
        <taxon>Eukaryota</taxon>
        <taxon>Viridiplantae</taxon>
        <taxon>Streptophyta</taxon>
        <taxon>Embryophyta</taxon>
        <taxon>Tracheophyta</taxon>
        <taxon>Spermatophyta</taxon>
        <taxon>Magnoliopsida</taxon>
        <taxon>eudicotyledons</taxon>
        <taxon>Gunneridae</taxon>
        <taxon>Pentapetalae</taxon>
        <taxon>rosids</taxon>
        <taxon>fabids</taxon>
        <taxon>Fabales</taxon>
        <taxon>Fabaceae</taxon>
        <taxon>Caesalpinioideae</taxon>
        <taxon>Cassia clade</taxon>
        <taxon>Senna</taxon>
    </lineage>
</organism>
<evidence type="ECO:0000313" key="3">
    <source>
        <dbReference type="Proteomes" id="UP000634136"/>
    </source>
</evidence>
<sequence>MSLVPSFVRKGIAKKDNEILMKKVTEGEIRKAAFDLGALKAPRPNGYSRKLREFLPALVSEQQRAFLKGRLIQDNIVIAHEIGFCFFADDSLLFLNASKGDYEIVADILGKYCEASGKEMNLDKSSLFSSKNTPDCVKEDICKTLGIVETSNPQSCKKAHTSAGEEHHRRRQKPAATSSDGNTNVDGRSRDGVIGNCGLFEGDGVMDIKGMWYKAPEVPLEHDLKPIKDENCILRAKVTVM</sequence>
<comment type="caution">
    <text evidence="2">The sequence shown here is derived from an EMBL/GenBank/DDBJ whole genome shotgun (WGS) entry which is preliminary data.</text>
</comment>
<gene>
    <name evidence="2" type="ORF">G2W53_016523</name>
</gene>
<dbReference type="AlphaFoldDB" id="A0A834TW91"/>
<feature type="compositionally biased region" description="Polar residues" evidence="1">
    <location>
        <begin position="175"/>
        <end position="186"/>
    </location>
</feature>
<dbReference type="EMBL" id="JAAIUW010000006">
    <property type="protein sequence ID" value="KAF7825359.1"/>
    <property type="molecule type" value="Genomic_DNA"/>
</dbReference>
<dbReference type="Proteomes" id="UP000634136">
    <property type="component" value="Unassembled WGS sequence"/>
</dbReference>
<feature type="region of interest" description="Disordered" evidence="1">
    <location>
        <begin position="155"/>
        <end position="189"/>
    </location>
</feature>
<evidence type="ECO:0000256" key="1">
    <source>
        <dbReference type="SAM" id="MobiDB-lite"/>
    </source>
</evidence>
<keyword evidence="3" id="KW-1185">Reference proteome</keyword>
<protein>
    <recommendedName>
        <fullName evidence="4">Reverse transcriptase domain-containing protein</fullName>
    </recommendedName>
</protein>
<name>A0A834TW91_9FABA</name>
<reference evidence="2" key="1">
    <citation type="submission" date="2020-09" db="EMBL/GenBank/DDBJ databases">
        <title>Genome-Enabled Discovery of Anthraquinone Biosynthesis in Senna tora.</title>
        <authorList>
            <person name="Kang S.-H."/>
            <person name="Pandey R.P."/>
            <person name="Lee C.-M."/>
            <person name="Sim J.-S."/>
            <person name="Jeong J.-T."/>
            <person name="Choi B.-S."/>
            <person name="Jung M."/>
            <person name="Ginzburg D."/>
            <person name="Zhao K."/>
            <person name="Won S.Y."/>
            <person name="Oh T.-J."/>
            <person name="Yu Y."/>
            <person name="Kim N.-H."/>
            <person name="Lee O.R."/>
            <person name="Lee T.-H."/>
            <person name="Bashyal P."/>
            <person name="Kim T.-S."/>
            <person name="Lee W.-H."/>
            <person name="Kawkins C."/>
            <person name="Kim C.-K."/>
            <person name="Kim J.S."/>
            <person name="Ahn B.O."/>
            <person name="Rhee S.Y."/>
            <person name="Sohng J.K."/>
        </authorList>
    </citation>
    <scope>NUCLEOTIDE SEQUENCE</scope>
    <source>
        <tissue evidence="2">Leaf</tissue>
    </source>
</reference>